<evidence type="ECO:0000256" key="5">
    <source>
        <dbReference type="ARBA" id="ARBA00049512"/>
    </source>
</evidence>
<evidence type="ECO:0000256" key="4">
    <source>
        <dbReference type="ARBA" id="ARBA00023136"/>
    </source>
</evidence>
<evidence type="ECO:0000313" key="8">
    <source>
        <dbReference type="Proteomes" id="UP001488838"/>
    </source>
</evidence>
<feature type="domain" description="Heme-copper oxidase subunit III family profile" evidence="6">
    <location>
        <begin position="159"/>
        <end position="215"/>
    </location>
</feature>
<sequence>MLVNLAVAKCPKRIFGNKEPRPQRKRNGSLLVFTSVEDTTPGSGNSCDTRNEINKLRLREVDNLLKDTQSFLKQMPIKHLNCTGPGTVRTESCVPGRNRQMCLLKDFTDSGRKETIANSTTYSISTTSIKSLNHTHSPQSNRKKMRPFKSSLTNHNYAHTRLPKYFGTLFLSSDIIRGSTLFITTGFNSLHVIIESTLLIVCLLRQLKLHFASNFSLTL</sequence>
<dbReference type="GO" id="GO:0004129">
    <property type="term" value="F:cytochrome-c oxidase activity"/>
    <property type="evidence" value="ECO:0007669"/>
    <property type="project" value="UniProtKB-EC"/>
</dbReference>
<protein>
    <recommendedName>
        <fullName evidence="6">Heme-copper oxidase subunit III family profile domain-containing protein</fullName>
    </recommendedName>
</protein>
<dbReference type="SUPFAM" id="SSF81452">
    <property type="entry name" value="Cytochrome c oxidase subunit III-like"/>
    <property type="match status" value="1"/>
</dbReference>
<keyword evidence="3" id="KW-1133">Transmembrane helix</keyword>
<organism evidence="7 8">
    <name type="scientific">Myodes glareolus</name>
    <name type="common">Bank vole</name>
    <name type="synonym">Clethrionomys glareolus</name>
    <dbReference type="NCBI Taxonomy" id="447135"/>
    <lineage>
        <taxon>Eukaryota</taxon>
        <taxon>Metazoa</taxon>
        <taxon>Chordata</taxon>
        <taxon>Craniata</taxon>
        <taxon>Vertebrata</taxon>
        <taxon>Euteleostomi</taxon>
        <taxon>Mammalia</taxon>
        <taxon>Eutheria</taxon>
        <taxon>Euarchontoglires</taxon>
        <taxon>Glires</taxon>
        <taxon>Rodentia</taxon>
        <taxon>Myomorpha</taxon>
        <taxon>Muroidea</taxon>
        <taxon>Cricetidae</taxon>
        <taxon>Arvicolinae</taxon>
        <taxon>Myodes</taxon>
    </lineage>
</organism>
<evidence type="ECO:0000256" key="1">
    <source>
        <dbReference type="ARBA" id="ARBA00004141"/>
    </source>
</evidence>
<keyword evidence="2" id="KW-0812">Transmembrane</keyword>
<reference evidence="7 8" key="1">
    <citation type="journal article" date="2023" name="bioRxiv">
        <title>Conserved and derived expression patterns and positive selection on dental genes reveal complex evolutionary context of ever-growing rodent molars.</title>
        <authorList>
            <person name="Calamari Z.T."/>
            <person name="Song A."/>
            <person name="Cohen E."/>
            <person name="Akter M."/>
            <person name="Roy R.D."/>
            <person name="Hallikas O."/>
            <person name="Christensen M.M."/>
            <person name="Li P."/>
            <person name="Marangoni P."/>
            <person name="Jernvall J."/>
            <person name="Klein O.D."/>
        </authorList>
    </citation>
    <scope>NUCLEOTIDE SEQUENCE [LARGE SCALE GENOMIC DNA]</scope>
    <source>
        <strain evidence="7">V071</strain>
    </source>
</reference>
<dbReference type="EMBL" id="JBBHLL010000353">
    <property type="protein sequence ID" value="KAK7805082.1"/>
    <property type="molecule type" value="Genomic_DNA"/>
</dbReference>
<dbReference type="Gene3D" id="1.20.120.80">
    <property type="entry name" value="Cytochrome c oxidase, subunit III, four-helix bundle"/>
    <property type="match status" value="1"/>
</dbReference>
<accession>A0AAW0HSS1</accession>
<name>A0AAW0HSS1_MYOGA</name>
<evidence type="ECO:0000313" key="7">
    <source>
        <dbReference type="EMBL" id="KAK7805082.1"/>
    </source>
</evidence>
<proteinExistence type="predicted"/>
<keyword evidence="8" id="KW-1185">Reference proteome</keyword>
<dbReference type="InterPro" id="IPR013833">
    <property type="entry name" value="Cyt_c_oxidase_su3_a-hlx"/>
</dbReference>
<dbReference type="InterPro" id="IPR035973">
    <property type="entry name" value="Cyt_c_oxidase_su3-like_sf"/>
</dbReference>
<dbReference type="GO" id="GO:0022904">
    <property type="term" value="P:respiratory electron transport chain"/>
    <property type="evidence" value="ECO:0007669"/>
    <property type="project" value="InterPro"/>
</dbReference>
<feature type="non-terminal residue" evidence="7">
    <location>
        <position position="219"/>
    </location>
</feature>
<evidence type="ECO:0000256" key="3">
    <source>
        <dbReference type="ARBA" id="ARBA00022989"/>
    </source>
</evidence>
<comment type="subcellular location">
    <subcellularLocation>
        <location evidence="1">Membrane</location>
        <topology evidence="1">Multi-pass membrane protein</topology>
    </subcellularLocation>
</comment>
<dbReference type="Pfam" id="PF00510">
    <property type="entry name" value="COX3"/>
    <property type="match status" value="1"/>
</dbReference>
<gene>
    <name evidence="7" type="ORF">U0070_003015</name>
</gene>
<keyword evidence="4" id="KW-0472">Membrane</keyword>
<evidence type="ECO:0000256" key="2">
    <source>
        <dbReference type="ARBA" id="ARBA00022692"/>
    </source>
</evidence>
<dbReference type="AlphaFoldDB" id="A0AAW0HSS1"/>
<dbReference type="Proteomes" id="UP001488838">
    <property type="component" value="Unassembled WGS sequence"/>
</dbReference>
<comment type="catalytic activity">
    <reaction evidence="5">
        <text>4 Fe(II)-[cytochrome c] + O2 + 8 H(+)(in) = 4 Fe(III)-[cytochrome c] + 2 H2O + 4 H(+)(out)</text>
        <dbReference type="Rhea" id="RHEA:11436"/>
        <dbReference type="Rhea" id="RHEA-COMP:10350"/>
        <dbReference type="Rhea" id="RHEA-COMP:14399"/>
        <dbReference type="ChEBI" id="CHEBI:15377"/>
        <dbReference type="ChEBI" id="CHEBI:15378"/>
        <dbReference type="ChEBI" id="CHEBI:15379"/>
        <dbReference type="ChEBI" id="CHEBI:29033"/>
        <dbReference type="ChEBI" id="CHEBI:29034"/>
        <dbReference type="EC" id="7.1.1.9"/>
    </reaction>
    <physiologicalReaction direction="left-to-right" evidence="5">
        <dbReference type="Rhea" id="RHEA:11437"/>
    </physiologicalReaction>
</comment>
<dbReference type="InterPro" id="IPR000298">
    <property type="entry name" value="Cyt_c_oxidase-like_su3"/>
</dbReference>
<evidence type="ECO:0000259" key="6">
    <source>
        <dbReference type="Pfam" id="PF00510"/>
    </source>
</evidence>
<comment type="caution">
    <text evidence="7">The sequence shown here is derived from an EMBL/GenBank/DDBJ whole genome shotgun (WGS) entry which is preliminary data.</text>
</comment>
<dbReference type="GO" id="GO:0016020">
    <property type="term" value="C:membrane"/>
    <property type="evidence" value="ECO:0007669"/>
    <property type="project" value="UniProtKB-SubCell"/>
</dbReference>